<proteinExistence type="inferred from homology"/>
<keyword evidence="3" id="KW-1185">Reference proteome</keyword>
<dbReference type="InterPro" id="IPR011322">
    <property type="entry name" value="N-reg_PII-like_a/b"/>
</dbReference>
<dbReference type="EnsemblPlants" id="TuG1812G0200005256.01.T02">
    <property type="protein sequence ID" value="TuG1812G0200005256.01.T02"/>
    <property type="gene ID" value="TuG1812G0200005256.01"/>
</dbReference>
<dbReference type="Gene3D" id="3.30.70.120">
    <property type="match status" value="1"/>
</dbReference>
<dbReference type="InterPro" id="IPR015867">
    <property type="entry name" value="N-reg_PII/ATP_PRibTrfase_C"/>
</dbReference>
<evidence type="ECO:0008006" key="4">
    <source>
        <dbReference type="Google" id="ProtNLM"/>
    </source>
</evidence>
<dbReference type="GO" id="GO:0005507">
    <property type="term" value="F:copper ion binding"/>
    <property type="evidence" value="ECO:0007669"/>
    <property type="project" value="TreeGrafter"/>
</dbReference>
<dbReference type="AlphaFoldDB" id="A0A8R7PKI3"/>
<dbReference type="Proteomes" id="UP000015106">
    <property type="component" value="Chromosome 2"/>
</dbReference>
<evidence type="ECO:0000313" key="2">
    <source>
        <dbReference type="EnsemblPlants" id="TuG1812G0200005256.01.T02"/>
    </source>
</evidence>
<name>A0A8R7PKI3_TRIUA</name>
<dbReference type="PANTHER" id="PTHR23419:SF11">
    <property type="entry name" value="PROTEIN CUTA 1, CHLOROPLASTIC"/>
    <property type="match status" value="1"/>
</dbReference>
<dbReference type="Gramene" id="TuG1812G0200005256.01.T02">
    <property type="protein sequence ID" value="TuG1812G0200005256.01.T02"/>
    <property type="gene ID" value="TuG1812G0200005256.01"/>
</dbReference>
<reference evidence="2" key="3">
    <citation type="submission" date="2022-06" db="UniProtKB">
        <authorList>
            <consortium name="EnsemblPlants"/>
        </authorList>
    </citation>
    <scope>IDENTIFICATION</scope>
</reference>
<accession>A0A8R7PKI3</accession>
<evidence type="ECO:0000256" key="1">
    <source>
        <dbReference type="ARBA" id="ARBA00010169"/>
    </source>
</evidence>
<dbReference type="PANTHER" id="PTHR23419">
    <property type="entry name" value="DIVALENT CATION TOLERANCE CUTA-RELATED"/>
    <property type="match status" value="1"/>
</dbReference>
<dbReference type="Pfam" id="PF03091">
    <property type="entry name" value="CutA1"/>
    <property type="match status" value="2"/>
</dbReference>
<dbReference type="SUPFAM" id="SSF54913">
    <property type="entry name" value="GlnB-like"/>
    <property type="match status" value="2"/>
</dbReference>
<dbReference type="GO" id="GO:0070207">
    <property type="term" value="P:protein homotrimerization"/>
    <property type="evidence" value="ECO:0007669"/>
    <property type="project" value="EnsemblPlants"/>
</dbReference>
<sequence length="239" mass="26149">MPLFPTPLRALFSPGTAASSTSALPPPRRPPLAGALLFLSLGAVAGCALSTRRLPFLRAISSARMESTSTTVPSIVVYVTVPNREAGKKLSASIISEKLAACVNIVPGIESVYWWEGKEGRMSHISRNGVRRWMVPSVGAGGPWSRATFLTMKLLYMGCLTNPLQKYIYLVALHNLLIPQVQTDAEELLIIKTRESLLNALTEHVKANHEYDVPEVIALPISGGNLKYLEWLKNSTREK</sequence>
<protein>
    <recommendedName>
        <fullName evidence="4">Protein CutA, chloroplastic</fullName>
    </recommendedName>
</protein>
<gene>
    <name evidence="2" type="primary">LOC125539817</name>
</gene>
<organism evidence="2 3">
    <name type="scientific">Triticum urartu</name>
    <name type="common">Red wild einkorn</name>
    <name type="synonym">Crithodium urartu</name>
    <dbReference type="NCBI Taxonomy" id="4572"/>
    <lineage>
        <taxon>Eukaryota</taxon>
        <taxon>Viridiplantae</taxon>
        <taxon>Streptophyta</taxon>
        <taxon>Embryophyta</taxon>
        <taxon>Tracheophyta</taxon>
        <taxon>Spermatophyta</taxon>
        <taxon>Magnoliopsida</taxon>
        <taxon>Liliopsida</taxon>
        <taxon>Poales</taxon>
        <taxon>Poaceae</taxon>
        <taxon>BOP clade</taxon>
        <taxon>Pooideae</taxon>
        <taxon>Triticodae</taxon>
        <taxon>Triticeae</taxon>
        <taxon>Triticinae</taxon>
        <taxon>Triticum</taxon>
    </lineage>
</organism>
<reference evidence="3" key="1">
    <citation type="journal article" date="2013" name="Nature">
        <title>Draft genome of the wheat A-genome progenitor Triticum urartu.</title>
        <authorList>
            <person name="Ling H.Q."/>
            <person name="Zhao S."/>
            <person name="Liu D."/>
            <person name="Wang J."/>
            <person name="Sun H."/>
            <person name="Zhang C."/>
            <person name="Fan H."/>
            <person name="Li D."/>
            <person name="Dong L."/>
            <person name="Tao Y."/>
            <person name="Gao C."/>
            <person name="Wu H."/>
            <person name="Li Y."/>
            <person name="Cui Y."/>
            <person name="Guo X."/>
            <person name="Zheng S."/>
            <person name="Wang B."/>
            <person name="Yu K."/>
            <person name="Liang Q."/>
            <person name="Yang W."/>
            <person name="Lou X."/>
            <person name="Chen J."/>
            <person name="Feng M."/>
            <person name="Jian J."/>
            <person name="Zhang X."/>
            <person name="Luo G."/>
            <person name="Jiang Y."/>
            <person name="Liu J."/>
            <person name="Wang Z."/>
            <person name="Sha Y."/>
            <person name="Zhang B."/>
            <person name="Wu H."/>
            <person name="Tang D."/>
            <person name="Shen Q."/>
            <person name="Xue P."/>
            <person name="Zou S."/>
            <person name="Wang X."/>
            <person name="Liu X."/>
            <person name="Wang F."/>
            <person name="Yang Y."/>
            <person name="An X."/>
            <person name="Dong Z."/>
            <person name="Zhang K."/>
            <person name="Zhang X."/>
            <person name="Luo M.C."/>
            <person name="Dvorak J."/>
            <person name="Tong Y."/>
            <person name="Wang J."/>
            <person name="Yang H."/>
            <person name="Li Z."/>
            <person name="Wang D."/>
            <person name="Zhang A."/>
            <person name="Wang J."/>
        </authorList>
    </citation>
    <scope>NUCLEOTIDE SEQUENCE</scope>
    <source>
        <strain evidence="3">cv. G1812</strain>
    </source>
</reference>
<evidence type="ECO:0000313" key="3">
    <source>
        <dbReference type="Proteomes" id="UP000015106"/>
    </source>
</evidence>
<comment type="similarity">
    <text evidence="1">Belongs to the CutA family.</text>
</comment>
<dbReference type="InterPro" id="IPR004323">
    <property type="entry name" value="Ion_tolerance_CutA"/>
</dbReference>
<reference evidence="2" key="2">
    <citation type="submission" date="2018-03" db="EMBL/GenBank/DDBJ databases">
        <title>The Triticum urartu genome reveals the dynamic nature of wheat genome evolution.</title>
        <authorList>
            <person name="Ling H."/>
            <person name="Ma B."/>
            <person name="Shi X."/>
            <person name="Liu H."/>
            <person name="Dong L."/>
            <person name="Sun H."/>
            <person name="Cao Y."/>
            <person name="Gao Q."/>
            <person name="Zheng S."/>
            <person name="Li Y."/>
            <person name="Yu Y."/>
            <person name="Du H."/>
            <person name="Qi M."/>
            <person name="Li Y."/>
            <person name="Yu H."/>
            <person name="Cui Y."/>
            <person name="Wang N."/>
            <person name="Chen C."/>
            <person name="Wu H."/>
            <person name="Zhao Y."/>
            <person name="Zhang J."/>
            <person name="Li Y."/>
            <person name="Zhou W."/>
            <person name="Zhang B."/>
            <person name="Hu W."/>
            <person name="Eijk M."/>
            <person name="Tang J."/>
            <person name="Witsenboer H."/>
            <person name="Zhao S."/>
            <person name="Li Z."/>
            <person name="Zhang A."/>
            <person name="Wang D."/>
            <person name="Liang C."/>
        </authorList>
    </citation>
    <scope>NUCLEOTIDE SEQUENCE [LARGE SCALE GENOMIC DNA]</scope>
    <source>
        <strain evidence="2">cv. G1812</strain>
    </source>
</reference>
<dbReference type="GO" id="GO:0010038">
    <property type="term" value="P:response to metal ion"/>
    <property type="evidence" value="ECO:0007669"/>
    <property type="project" value="InterPro"/>
</dbReference>